<proteinExistence type="predicted"/>
<feature type="compositionally biased region" description="Basic and acidic residues" evidence="1">
    <location>
        <begin position="19"/>
        <end position="34"/>
    </location>
</feature>
<feature type="compositionally biased region" description="Basic and acidic residues" evidence="1">
    <location>
        <begin position="82"/>
        <end position="102"/>
    </location>
</feature>
<dbReference type="EMBL" id="JACOGD010000001">
    <property type="protein sequence ID" value="MBC3930489.1"/>
    <property type="molecule type" value="Genomic_DNA"/>
</dbReference>
<feature type="transmembrane region" description="Helical" evidence="2">
    <location>
        <begin position="62"/>
        <end position="80"/>
    </location>
</feature>
<dbReference type="InterPro" id="IPR007730">
    <property type="entry name" value="SPOR-like_dom"/>
</dbReference>
<evidence type="ECO:0000313" key="4">
    <source>
        <dbReference type="EMBL" id="MBC3930489.1"/>
    </source>
</evidence>
<feature type="compositionally biased region" description="Basic residues" evidence="1">
    <location>
        <begin position="35"/>
        <end position="44"/>
    </location>
</feature>
<evidence type="ECO:0000256" key="2">
    <source>
        <dbReference type="SAM" id="Phobius"/>
    </source>
</evidence>
<dbReference type="InterPro" id="IPR036680">
    <property type="entry name" value="SPOR-like_sf"/>
</dbReference>
<comment type="caution">
    <text evidence="4">The sequence shown here is derived from an EMBL/GenBank/DDBJ whole genome shotgun (WGS) entry which is preliminary data.</text>
</comment>
<dbReference type="PANTHER" id="PTHR38687">
    <property type="entry name" value="CELL DIVISION PROTEIN DEDD-RELATED"/>
    <property type="match status" value="1"/>
</dbReference>
<name>A0ABR7A0W4_9BURK</name>
<feature type="region of interest" description="Disordered" evidence="1">
    <location>
        <begin position="1"/>
        <end position="54"/>
    </location>
</feature>
<dbReference type="SUPFAM" id="SSF110997">
    <property type="entry name" value="Sporulation related repeat"/>
    <property type="match status" value="1"/>
</dbReference>
<feature type="domain" description="SPOR" evidence="3">
    <location>
        <begin position="274"/>
        <end position="352"/>
    </location>
</feature>
<evidence type="ECO:0000256" key="1">
    <source>
        <dbReference type="SAM" id="MobiDB-lite"/>
    </source>
</evidence>
<keyword evidence="2" id="KW-0812">Transmembrane</keyword>
<feature type="compositionally biased region" description="Basic and acidic residues" evidence="1">
    <location>
        <begin position="45"/>
        <end position="54"/>
    </location>
</feature>
<gene>
    <name evidence="4" type="ORF">H8K43_02295</name>
</gene>
<organism evidence="4 5">
    <name type="scientific">Undibacterium curvum</name>
    <dbReference type="NCBI Taxonomy" id="2762294"/>
    <lineage>
        <taxon>Bacteria</taxon>
        <taxon>Pseudomonadati</taxon>
        <taxon>Pseudomonadota</taxon>
        <taxon>Betaproteobacteria</taxon>
        <taxon>Burkholderiales</taxon>
        <taxon>Oxalobacteraceae</taxon>
        <taxon>Undibacterium</taxon>
    </lineage>
</organism>
<accession>A0ABR7A0W4</accession>
<sequence length="352" mass="38454">MGLFSRFKKQDTSDSYENGEFRSRAEEDSVETRSRSKKAAASRRSRVEDPILPEKKRARRRLIGASAIALAAVIGLPMLFDSEPKPLGDDVQIRIPSKDKAPELAANQNQAETPEAGSNRRPVITPAEPVEEIIEPAPPLPKAKDMPALPKTESKPATGQTAALTATPEKNTKTERQPEVITEARREIKELRADSKTEAKPADKAQKSPEKEHAKPEVKTEAKPEPKSERKPEPKAEPAKPVKNAASDDETARALAILEGKTPAKPQATTKTEHTEKSSYTVQVAALASQEKVDELQSKLRSANIRSYTQKVATSSGDKIRVRIGPFESKEEADKARAKLDKLGLSGTLVPN</sequence>
<feature type="compositionally biased region" description="Low complexity" evidence="1">
    <location>
        <begin position="261"/>
        <end position="270"/>
    </location>
</feature>
<dbReference type="Pfam" id="PF05036">
    <property type="entry name" value="SPOR"/>
    <property type="match status" value="1"/>
</dbReference>
<evidence type="ECO:0000313" key="5">
    <source>
        <dbReference type="Proteomes" id="UP000654304"/>
    </source>
</evidence>
<dbReference type="PROSITE" id="PS51724">
    <property type="entry name" value="SPOR"/>
    <property type="match status" value="1"/>
</dbReference>
<dbReference type="PANTHER" id="PTHR38687:SF1">
    <property type="entry name" value="CELL DIVISION PROTEIN DEDD"/>
    <property type="match status" value="1"/>
</dbReference>
<keyword evidence="5" id="KW-1185">Reference proteome</keyword>
<evidence type="ECO:0000259" key="3">
    <source>
        <dbReference type="PROSITE" id="PS51724"/>
    </source>
</evidence>
<keyword evidence="2" id="KW-0472">Membrane</keyword>
<feature type="compositionally biased region" description="Basic and acidic residues" evidence="1">
    <location>
        <begin position="170"/>
        <end position="240"/>
    </location>
</feature>
<protein>
    <submittedName>
        <fullName evidence="4">SPOR domain-containing protein</fullName>
    </submittedName>
</protein>
<dbReference type="Gene3D" id="3.30.70.1070">
    <property type="entry name" value="Sporulation related repeat"/>
    <property type="match status" value="1"/>
</dbReference>
<feature type="region of interest" description="Disordered" evidence="1">
    <location>
        <begin position="81"/>
        <end position="279"/>
    </location>
</feature>
<feature type="compositionally biased region" description="Polar residues" evidence="1">
    <location>
        <begin position="155"/>
        <end position="164"/>
    </location>
</feature>
<reference evidence="4 5" key="1">
    <citation type="submission" date="2020-08" db="EMBL/GenBank/DDBJ databases">
        <title>Novel species isolated from subtropical streams in China.</title>
        <authorList>
            <person name="Lu H."/>
        </authorList>
    </citation>
    <scope>NUCLEOTIDE SEQUENCE [LARGE SCALE GENOMIC DNA]</scope>
    <source>
        <strain evidence="4 5">CY22W</strain>
    </source>
</reference>
<dbReference type="RefSeq" id="WP_186902358.1">
    <property type="nucleotide sequence ID" value="NZ_JACOGD010000001.1"/>
</dbReference>
<keyword evidence="2" id="KW-1133">Transmembrane helix</keyword>
<dbReference type="Proteomes" id="UP000654304">
    <property type="component" value="Unassembled WGS sequence"/>
</dbReference>
<dbReference type="InterPro" id="IPR052521">
    <property type="entry name" value="Cell_div_SPOR-domain"/>
</dbReference>